<evidence type="ECO:0000256" key="1">
    <source>
        <dbReference type="ARBA" id="ARBA00004141"/>
    </source>
</evidence>
<dbReference type="InterPro" id="IPR017871">
    <property type="entry name" value="ABC_transporter-like_CS"/>
</dbReference>
<dbReference type="RefSeq" id="XP_025599493.1">
    <property type="nucleotide sequence ID" value="XM_025742050.1"/>
</dbReference>
<organism evidence="13 14">
    <name type="scientific">Tilletiopsis washingtonensis</name>
    <dbReference type="NCBI Taxonomy" id="58919"/>
    <lineage>
        <taxon>Eukaryota</taxon>
        <taxon>Fungi</taxon>
        <taxon>Dikarya</taxon>
        <taxon>Basidiomycota</taxon>
        <taxon>Ustilaginomycotina</taxon>
        <taxon>Exobasidiomycetes</taxon>
        <taxon>Entylomatales</taxon>
        <taxon>Entylomatales incertae sedis</taxon>
        <taxon>Tilletiopsis</taxon>
    </lineage>
</organism>
<dbReference type="GO" id="GO:0016887">
    <property type="term" value="F:ATP hydrolysis activity"/>
    <property type="evidence" value="ECO:0007669"/>
    <property type="project" value="InterPro"/>
</dbReference>
<dbReference type="Gene3D" id="3.40.50.300">
    <property type="entry name" value="P-loop containing nucleotide triphosphate hydrolases"/>
    <property type="match status" value="2"/>
</dbReference>
<dbReference type="EMBL" id="KZ819289">
    <property type="protein sequence ID" value="PWN99214.1"/>
    <property type="molecule type" value="Genomic_DNA"/>
</dbReference>
<evidence type="ECO:0000313" key="14">
    <source>
        <dbReference type="Proteomes" id="UP000245946"/>
    </source>
</evidence>
<accession>A0A316ZDV2</accession>
<dbReference type="GO" id="GO:0016020">
    <property type="term" value="C:membrane"/>
    <property type="evidence" value="ECO:0007669"/>
    <property type="project" value="UniProtKB-SubCell"/>
</dbReference>
<feature type="transmembrane region" description="Helical" evidence="11">
    <location>
        <begin position="310"/>
        <end position="331"/>
    </location>
</feature>
<feature type="transmembrane region" description="Helical" evidence="11">
    <location>
        <begin position="1055"/>
        <end position="1080"/>
    </location>
</feature>
<feature type="transmembrane region" description="Helical" evidence="11">
    <location>
        <begin position="1164"/>
        <end position="1188"/>
    </location>
</feature>
<feature type="transmembrane region" description="Helical" evidence="11">
    <location>
        <begin position="1209"/>
        <end position="1229"/>
    </location>
</feature>
<dbReference type="GO" id="GO:0140359">
    <property type="term" value="F:ABC-type transporter activity"/>
    <property type="evidence" value="ECO:0007669"/>
    <property type="project" value="InterPro"/>
</dbReference>
<evidence type="ECO:0000256" key="4">
    <source>
        <dbReference type="ARBA" id="ARBA00022692"/>
    </source>
</evidence>
<feature type="transmembrane region" description="Helical" evidence="11">
    <location>
        <begin position="1092"/>
        <end position="1116"/>
    </location>
</feature>
<feature type="compositionally biased region" description="Low complexity" evidence="10">
    <location>
        <begin position="1618"/>
        <end position="1636"/>
    </location>
</feature>
<evidence type="ECO:0000256" key="2">
    <source>
        <dbReference type="ARBA" id="ARBA00008869"/>
    </source>
</evidence>
<evidence type="ECO:0000259" key="12">
    <source>
        <dbReference type="PROSITE" id="PS50893"/>
    </source>
</evidence>
<feature type="transmembrane region" description="Helical" evidence="11">
    <location>
        <begin position="234"/>
        <end position="251"/>
    </location>
</feature>
<dbReference type="InterPro" id="IPR013525">
    <property type="entry name" value="ABC2_TM"/>
</dbReference>
<reference evidence="13 14" key="1">
    <citation type="journal article" date="2018" name="Mol. Biol. Evol.">
        <title>Broad Genomic Sampling Reveals a Smut Pathogenic Ancestry of the Fungal Clade Ustilaginomycotina.</title>
        <authorList>
            <person name="Kijpornyongpan T."/>
            <person name="Mondo S.J."/>
            <person name="Barry K."/>
            <person name="Sandor L."/>
            <person name="Lee J."/>
            <person name="Lipzen A."/>
            <person name="Pangilinan J."/>
            <person name="LaButti K."/>
            <person name="Hainaut M."/>
            <person name="Henrissat B."/>
            <person name="Grigoriev I.V."/>
            <person name="Spatafora J.W."/>
            <person name="Aime M.C."/>
        </authorList>
    </citation>
    <scope>NUCLEOTIDE SEQUENCE [LARGE SCALE GENOMIC DNA]</scope>
    <source>
        <strain evidence="13 14">MCA 4186</strain>
    </source>
</reference>
<dbReference type="SUPFAM" id="SSF52540">
    <property type="entry name" value="P-loop containing nucleoside triphosphate hydrolases"/>
    <property type="match status" value="2"/>
</dbReference>
<keyword evidence="4 11" id="KW-0812">Transmembrane</keyword>
<feature type="region of interest" description="Disordered" evidence="10">
    <location>
        <begin position="1605"/>
        <end position="1636"/>
    </location>
</feature>
<keyword evidence="14" id="KW-1185">Reference proteome</keyword>
<evidence type="ECO:0000256" key="8">
    <source>
        <dbReference type="ARBA" id="ARBA00022989"/>
    </source>
</evidence>
<dbReference type="InterPro" id="IPR003439">
    <property type="entry name" value="ABC_transporter-like_ATP-bd"/>
</dbReference>
<dbReference type="GeneID" id="37269594"/>
<dbReference type="CDD" id="cd03263">
    <property type="entry name" value="ABC_subfamily_A"/>
    <property type="match status" value="2"/>
</dbReference>
<keyword evidence="8 11" id="KW-1133">Transmembrane helix</keyword>
<evidence type="ECO:0000313" key="13">
    <source>
        <dbReference type="EMBL" id="PWN99214.1"/>
    </source>
</evidence>
<evidence type="ECO:0000256" key="5">
    <source>
        <dbReference type="ARBA" id="ARBA00022737"/>
    </source>
</evidence>
<dbReference type="OrthoDB" id="8061355at2759"/>
<dbReference type="Pfam" id="PF12698">
    <property type="entry name" value="ABC2_membrane_3"/>
    <property type="match status" value="1"/>
</dbReference>
<evidence type="ECO:0000256" key="10">
    <source>
        <dbReference type="SAM" id="MobiDB-lite"/>
    </source>
</evidence>
<dbReference type="PANTHER" id="PTHR19229">
    <property type="entry name" value="ATP-BINDING CASSETTE TRANSPORTER SUBFAMILY A ABCA"/>
    <property type="match status" value="1"/>
</dbReference>
<keyword evidence="9 11" id="KW-0472">Membrane</keyword>
<comment type="subcellular location">
    <subcellularLocation>
        <location evidence="1">Membrane</location>
        <topology evidence="1">Multi-pass membrane protein</topology>
    </subcellularLocation>
</comment>
<evidence type="ECO:0000256" key="11">
    <source>
        <dbReference type="SAM" id="Phobius"/>
    </source>
</evidence>
<evidence type="ECO:0000256" key="3">
    <source>
        <dbReference type="ARBA" id="ARBA00022448"/>
    </source>
</evidence>
<feature type="domain" description="ABC transporter" evidence="12">
    <location>
        <begin position="1289"/>
        <end position="1519"/>
    </location>
</feature>
<evidence type="ECO:0000256" key="9">
    <source>
        <dbReference type="ARBA" id="ARBA00023136"/>
    </source>
</evidence>
<dbReference type="PROSITE" id="PS00211">
    <property type="entry name" value="ABC_TRANSPORTER_1"/>
    <property type="match status" value="2"/>
</dbReference>
<dbReference type="PROSITE" id="PS50893">
    <property type="entry name" value="ABC_TRANSPORTER_2"/>
    <property type="match status" value="2"/>
</dbReference>
<dbReference type="Pfam" id="PF00005">
    <property type="entry name" value="ABC_tran"/>
    <property type="match status" value="2"/>
</dbReference>
<sequence length="1636" mass="174314">MARVPLQQFLALTRKEWIVLWRHWPINLLRCLIVPVGYAVFLGYAKELLGTSNDLGLGQPTPIRPLSEALGSSPLYYLINETTPSAASFDGRAVVDALRSTLSTEQQGQLIEYTSDAELGFACPQSFAGRSDCFAAFSVDAITLQDSRPAVNYTLRFNGAGLTVVRAPDNDGDYERTGLPLQNALDRAIMQVSLGLSDAQLADIPVPLEQPFSRQTNAEEDEDKRLQFLSGMPSFLVLAFGILFLGVPYHLPASVSSERSGGMTDLLTSAGCSQAARLASWMAAEGVAYLPAYLIGAGVHATTLFTRTSAAAVLAFYVLPALALAAWSLFLSTFFRSSALSGIVVTGIAILGLIVGLLTNDSGDGAAVPIAFVLPSSSITYSFTIASRFETAGRATNLVQRAPSDGSGSETIGGTLIAQYAINLVAIIVFPLLAAAVERRLFYRSASRADKRAAAARAEEGEKERPALEITNLVKRYGRKKKGVLAVDDLSFEVPQGGLTALLGSNGSGKSTTMACVTGLEAFSSGSILVDGWPRDMMPPGTVGFAPQRNVNWSELNALQHVQVFHAIKHRSGKRSSRAKHEALLEHVELAHKMKTRPGAMSGGMRRKLQLAMALVGDSSLLLVDEATTGLDPLARRSIWKILLAQRGTRTILFTTHAIDDEVDVLSDDVIILGAPGKQLARGSPVRLKQTLGAEDGTLVHVVLRDAAQAAAVESAVAAAVGEDVATRRIAAPSVEEVSLRLSTQDTAAVQRALDAVEKDKEQLGVLHYDVHGPSLENVFLRLRAAHEQAAGREVEVLDEKIDAQDSLNLHEGKQRGWFKLTIAQWLKRAVIFRRSWFAPLGAIAVAILGSLIPTYIFLDDRNPSCGGPRAQRNVRRSLFLEPSAGSILGLTTPPQDILLAPPGPLDTILGASYPLQASSLTQISAAEYNQTFSSFDTARDIGFGGALLVEGQTPQFAYQAQPDFLALQAPASALANLVANAQAFQASENAPIIFPFSLRISSSFAGTGLGDALKWAVVYGLAQAVWPAFATLYPTSERASGAKAMTKTNGMRALPFWSGHLLWELPIVLIATVPVAAAFGSLESTSGASPFAGVGLLWVCLALYGIAGTLQAFVFSLLAPNALAAFALCAAWSVIAFLIYFAASLLTLTYYVGGNVLAALDVVFYITALLSPAVAASQAGQVSINLYSRLCNGRGGDSDLPMRAITHLGAPVLYLVLWSLVLLAVLVWRDGASADVAPLVPFRRKLGRPWRKARKTSVDDESRLHKTGEGVTDEAARVESAASDGDALRVSHLTKRFGKTLAVDDVSFGIEKGTIFALAGSTGGGKSSLLRCIRGEDLCDTGRVTIGGVDLDEQSNAARAKLGSVPQHDGLDLSMTVEEHLRFYARLKGVARADRAADVETLLDLCQLRQYRARKAGALSGGNKRKLSLALSIMGSPACVILDELSSGVDPGTMRALWSVLRRVVHDGQRCVLLCTHSMQELAISQRLAIQASALLLIGDTRALRGAYPGLYELQMDIERGASQEQVDAFVTSCVPEARRSDLGLRYEIDLGAAAAEQASLAELHRRLAVSPEQRAAAGVKGWQLGPITLEGLFIRVVKRNAQKGDGEGDSPAVQNDSPAASTPASDTARSASPA</sequence>
<dbReference type="Proteomes" id="UP000245946">
    <property type="component" value="Unassembled WGS sequence"/>
</dbReference>
<dbReference type="PANTHER" id="PTHR19229:SF36">
    <property type="entry name" value="ATP-BINDING CASSETTE SUB-FAMILY A MEMBER 2"/>
    <property type="match status" value="1"/>
</dbReference>
<dbReference type="InterPro" id="IPR026082">
    <property type="entry name" value="ABCA"/>
</dbReference>
<name>A0A316ZDV2_9BASI</name>
<feature type="transmembrane region" description="Helical" evidence="11">
    <location>
        <begin position="1123"/>
        <end position="1144"/>
    </location>
</feature>
<dbReference type="GO" id="GO:0005319">
    <property type="term" value="F:lipid transporter activity"/>
    <property type="evidence" value="ECO:0007669"/>
    <property type="project" value="TreeGrafter"/>
</dbReference>
<evidence type="ECO:0000256" key="6">
    <source>
        <dbReference type="ARBA" id="ARBA00022741"/>
    </source>
</evidence>
<keyword evidence="5" id="KW-0677">Repeat</keyword>
<gene>
    <name evidence="13" type="ORF">FA09DRAFT_329141</name>
</gene>
<dbReference type="GO" id="GO:0005524">
    <property type="term" value="F:ATP binding"/>
    <property type="evidence" value="ECO:0007669"/>
    <property type="project" value="UniProtKB-KW"/>
</dbReference>
<keyword evidence="3" id="KW-0813">Transport</keyword>
<feature type="transmembrane region" description="Helical" evidence="11">
    <location>
        <begin position="338"/>
        <end position="358"/>
    </location>
</feature>
<dbReference type="InterPro" id="IPR003593">
    <property type="entry name" value="AAA+_ATPase"/>
</dbReference>
<dbReference type="InterPro" id="IPR027417">
    <property type="entry name" value="P-loop_NTPase"/>
</dbReference>
<keyword evidence="7" id="KW-0067">ATP-binding</keyword>
<keyword evidence="6" id="KW-0547">Nucleotide-binding</keyword>
<dbReference type="SMART" id="SM00382">
    <property type="entry name" value="AAA"/>
    <property type="match status" value="2"/>
</dbReference>
<proteinExistence type="inferred from homology"/>
<feature type="transmembrane region" description="Helical" evidence="11">
    <location>
        <begin position="837"/>
        <end position="859"/>
    </location>
</feature>
<evidence type="ECO:0000256" key="7">
    <source>
        <dbReference type="ARBA" id="ARBA00022840"/>
    </source>
</evidence>
<protein>
    <recommendedName>
        <fullName evidence="12">ABC transporter domain-containing protein</fullName>
    </recommendedName>
</protein>
<feature type="domain" description="ABC transporter" evidence="12">
    <location>
        <begin position="468"/>
        <end position="701"/>
    </location>
</feature>
<dbReference type="STRING" id="58919.A0A316ZDV2"/>
<comment type="similarity">
    <text evidence="2">Belongs to the ABC transporter superfamily. ABCA family.</text>
</comment>
<feature type="transmembrane region" description="Helical" evidence="11">
    <location>
        <begin position="417"/>
        <end position="437"/>
    </location>
</feature>